<sequence length="91" mass="10134">MDLKMVKLYSQRAWGGSAGGGADGLCELLLFSQRMPANTLLDMLLSRGLRCYRWQMPAIRSLQIVPVFLSANGSVLWLLIFAIEISGAWRC</sequence>
<gene>
    <name evidence="2" type="ORF">PAHAL_2G172700</name>
</gene>
<dbReference type="AlphaFoldDB" id="A0A2T8KPC0"/>
<keyword evidence="1" id="KW-0472">Membrane</keyword>
<organism evidence="2">
    <name type="scientific">Panicum hallii</name>
    <dbReference type="NCBI Taxonomy" id="206008"/>
    <lineage>
        <taxon>Eukaryota</taxon>
        <taxon>Viridiplantae</taxon>
        <taxon>Streptophyta</taxon>
        <taxon>Embryophyta</taxon>
        <taxon>Tracheophyta</taxon>
        <taxon>Spermatophyta</taxon>
        <taxon>Magnoliopsida</taxon>
        <taxon>Liliopsida</taxon>
        <taxon>Poales</taxon>
        <taxon>Poaceae</taxon>
        <taxon>PACMAD clade</taxon>
        <taxon>Panicoideae</taxon>
        <taxon>Panicodae</taxon>
        <taxon>Paniceae</taxon>
        <taxon>Panicinae</taxon>
        <taxon>Panicum</taxon>
        <taxon>Panicum sect. Panicum</taxon>
    </lineage>
</organism>
<dbReference type="EMBL" id="CM008047">
    <property type="protein sequence ID" value="PVH64043.1"/>
    <property type="molecule type" value="Genomic_DNA"/>
</dbReference>
<evidence type="ECO:0000256" key="1">
    <source>
        <dbReference type="SAM" id="Phobius"/>
    </source>
</evidence>
<dbReference type="Proteomes" id="UP000243499">
    <property type="component" value="Chromosome 2"/>
</dbReference>
<feature type="transmembrane region" description="Helical" evidence="1">
    <location>
        <begin position="62"/>
        <end position="83"/>
    </location>
</feature>
<protein>
    <submittedName>
        <fullName evidence="2">Uncharacterized protein</fullName>
    </submittedName>
</protein>
<proteinExistence type="predicted"/>
<keyword evidence="1" id="KW-1133">Transmembrane helix</keyword>
<name>A0A2T8KPC0_9POAL</name>
<accession>A0A2T8KPC0</accession>
<dbReference type="Gramene" id="PVH64043">
    <property type="protein sequence ID" value="PVH64043"/>
    <property type="gene ID" value="PAHAL_2G172700"/>
</dbReference>
<evidence type="ECO:0000313" key="2">
    <source>
        <dbReference type="EMBL" id="PVH64043.1"/>
    </source>
</evidence>
<keyword evidence="1" id="KW-0812">Transmembrane</keyword>
<reference evidence="2" key="1">
    <citation type="submission" date="2018-04" db="EMBL/GenBank/DDBJ databases">
        <title>WGS assembly of Panicum hallii.</title>
        <authorList>
            <person name="Lovell J."/>
            <person name="Jenkins J."/>
            <person name="Lowry D."/>
            <person name="Mamidi S."/>
            <person name="Sreedasyam A."/>
            <person name="Weng X."/>
            <person name="Barry K."/>
            <person name="Bonette J."/>
            <person name="Campitelli B."/>
            <person name="Daum C."/>
            <person name="Gordon S."/>
            <person name="Gould B."/>
            <person name="Lipzen A."/>
            <person name="Macqueen A."/>
            <person name="Palacio-Mejia J."/>
            <person name="Plott C."/>
            <person name="Shakirov E."/>
            <person name="Shu S."/>
            <person name="Yoshinaga Y."/>
            <person name="Zane M."/>
            <person name="Rokhsar D."/>
            <person name="Grimwood J."/>
            <person name="Schmutz J."/>
            <person name="Juenger T."/>
        </authorList>
    </citation>
    <scope>NUCLEOTIDE SEQUENCE [LARGE SCALE GENOMIC DNA]</scope>
    <source>
        <strain evidence="2">FIL2</strain>
    </source>
</reference>